<dbReference type="Proteomes" id="UP000318380">
    <property type="component" value="Unassembled WGS sequence"/>
</dbReference>
<proteinExistence type="predicted"/>
<protein>
    <submittedName>
        <fullName evidence="1">Pyridoxamine 5'-phosphate oxidase-like protein</fullName>
    </submittedName>
</protein>
<accession>A0A561AZH0</accession>
<dbReference type="Pfam" id="PF12900">
    <property type="entry name" value="Pyridox_ox_2"/>
    <property type="match status" value="1"/>
</dbReference>
<organism evidence="1 2">
    <name type="scientific">Kribbella amoyensis</name>
    <dbReference type="NCBI Taxonomy" id="996641"/>
    <lineage>
        <taxon>Bacteria</taxon>
        <taxon>Bacillati</taxon>
        <taxon>Actinomycetota</taxon>
        <taxon>Actinomycetes</taxon>
        <taxon>Propionibacteriales</taxon>
        <taxon>Kribbellaceae</taxon>
        <taxon>Kribbella</taxon>
    </lineage>
</organism>
<keyword evidence="2" id="KW-1185">Reference proteome</keyword>
<dbReference type="EMBL" id="VIVK01000007">
    <property type="protein sequence ID" value="TWD72009.1"/>
    <property type="molecule type" value="Genomic_DNA"/>
</dbReference>
<comment type="caution">
    <text evidence="1">The sequence shown here is derived from an EMBL/GenBank/DDBJ whole genome shotgun (WGS) entry which is preliminary data.</text>
</comment>
<gene>
    <name evidence="1" type="ORF">FB561_7586</name>
</gene>
<name>A0A561AZH0_9ACTN</name>
<reference evidence="1 2" key="1">
    <citation type="submission" date="2019-06" db="EMBL/GenBank/DDBJ databases">
        <title>Sequencing the genomes of 1000 actinobacteria strains.</title>
        <authorList>
            <person name="Klenk H.-P."/>
        </authorList>
    </citation>
    <scope>NUCLEOTIDE SEQUENCE [LARGE SCALE GENOMIC DNA]</scope>
    <source>
        <strain evidence="1 2">DSM 24683</strain>
    </source>
</reference>
<evidence type="ECO:0000313" key="2">
    <source>
        <dbReference type="Proteomes" id="UP000318380"/>
    </source>
</evidence>
<dbReference type="Gene3D" id="2.30.110.10">
    <property type="entry name" value="Electron Transport, Fmn-binding Protein, Chain A"/>
    <property type="match status" value="1"/>
</dbReference>
<sequence>MDTVRTFDPAGLEILDPPECLRLLMTVPVGRLVFSKGGLPAVRVVNFLLDGDTIVIATGPGDKYRAAVRGDVVGFEVDELDADRHLGWTVTVIGHLSVVPADEAAVLDRSLPLRSWAPQLDHHLIRLGAESVTGRRLVPWGQRPR</sequence>
<evidence type="ECO:0000313" key="1">
    <source>
        <dbReference type="EMBL" id="TWD72009.1"/>
    </source>
</evidence>
<dbReference type="InterPro" id="IPR012349">
    <property type="entry name" value="Split_barrel_FMN-bd"/>
</dbReference>
<dbReference type="RefSeq" id="WP_202881047.1">
    <property type="nucleotide sequence ID" value="NZ_VIVK01000007.1"/>
</dbReference>
<dbReference type="InterPro" id="IPR024747">
    <property type="entry name" value="Pyridox_Oxase-rel"/>
</dbReference>
<dbReference type="AlphaFoldDB" id="A0A561AZH0"/>
<dbReference type="SUPFAM" id="SSF50475">
    <property type="entry name" value="FMN-binding split barrel"/>
    <property type="match status" value="1"/>
</dbReference>